<sequence>MSIQTVLSKIASQPEQVSFNEVIESITQHYHYSPSRFHNGATHDRMTNEAGSNEGSCKIFAFAKLNRLSEQQTLHCFGNYYRQDVLENPQGSDHANIRHFITHGWPGIKFDQMPLIEQQG</sequence>
<proteinExistence type="predicted"/>
<dbReference type="Pfam" id="PF08888">
    <property type="entry name" value="HopJ"/>
    <property type="match status" value="1"/>
</dbReference>
<gene>
    <name evidence="1" type="ORF">MNBD_GAMMA18-2314</name>
</gene>
<reference evidence="1" key="1">
    <citation type="submission" date="2018-06" db="EMBL/GenBank/DDBJ databases">
        <authorList>
            <person name="Zhirakovskaya E."/>
        </authorList>
    </citation>
    <scope>NUCLEOTIDE SEQUENCE</scope>
</reference>
<dbReference type="Gene3D" id="3.20.160.10">
    <property type="entry name" value="vpa0580 domain like"/>
    <property type="match status" value="1"/>
</dbReference>
<dbReference type="AlphaFoldDB" id="A0A3B1A918"/>
<name>A0A3B1A918_9ZZZZ</name>
<accession>A0A3B1A918</accession>
<evidence type="ECO:0000313" key="1">
    <source>
        <dbReference type="EMBL" id="VAW90244.1"/>
    </source>
</evidence>
<protein>
    <submittedName>
        <fullName evidence="1">Type III effector HopPmaJ</fullName>
    </submittedName>
</protein>
<organism evidence="1">
    <name type="scientific">hydrothermal vent metagenome</name>
    <dbReference type="NCBI Taxonomy" id="652676"/>
    <lineage>
        <taxon>unclassified sequences</taxon>
        <taxon>metagenomes</taxon>
        <taxon>ecological metagenomes</taxon>
    </lineage>
</organism>
<dbReference type="InterPro" id="IPR014984">
    <property type="entry name" value="HopJ"/>
</dbReference>
<dbReference type="InterPro" id="IPR038604">
    <property type="entry name" value="HopJ_sf"/>
</dbReference>
<dbReference type="EMBL" id="UOFP01000316">
    <property type="protein sequence ID" value="VAW90244.1"/>
    <property type="molecule type" value="Genomic_DNA"/>
</dbReference>